<dbReference type="Proteomes" id="UP000321555">
    <property type="component" value="Chromosome"/>
</dbReference>
<dbReference type="AlphaFoldDB" id="A0A5B8Z302"/>
<sequence length="438" mass="46417">MSANNVEQKLLDPEFEHTPVPQEYRKQFSSVAAVWYSFPMVLTSAVIGGVVTAMLGFKAGVAAILAGNLLLCLIVGSLSYLAGKTGENFSITAQRTFGRFGYYAVSGLLSTVVIGWFALMVGLTGDTMFRSFGANLLLMTIIGGILYVAATFIGIKALTILGWIAAPMYLLLGIISVVISLKSGTTDILNYQPSPGVGVMSFGAAVTLVFATFVDSGTMTADFTRWAKNGKEGFLAAFTAFPFAKFLAEVIGAIIVASGVVLNPEVNGGDFITILSGQGPVLSALAIIFVFINLGVGCTHCLYNGAVGWSHMTGGKMRTLTIVLGIIGIIAAVSGIWNAFQTWLELLGLIVPPIATIIIMDQIVLKRKSKNLSAETMKWRPQAFIAWGLASVVALIVNYNAPEFSVAFSGIVSSAVFFYIGSLFFKPASGEISENKAV</sequence>
<evidence type="ECO:0000256" key="4">
    <source>
        <dbReference type="ARBA" id="ARBA00022989"/>
    </source>
</evidence>
<reference evidence="8" key="1">
    <citation type="submission" date="2019-08" db="EMBL/GenBank/DDBJ databases">
        <authorList>
            <person name="Zheng X."/>
        </authorList>
    </citation>
    <scope>NUCLEOTIDE SEQUENCE [LARGE SCALE GENOMIC DNA]</scope>
    <source>
        <strain evidence="8">FJAT-25496</strain>
    </source>
</reference>
<feature type="transmembrane region" description="Helical" evidence="6">
    <location>
        <begin position="102"/>
        <end position="120"/>
    </location>
</feature>
<evidence type="ECO:0000256" key="5">
    <source>
        <dbReference type="ARBA" id="ARBA00023136"/>
    </source>
</evidence>
<keyword evidence="3 6" id="KW-0812">Transmembrane</keyword>
<feature type="transmembrane region" description="Helical" evidence="6">
    <location>
        <begin position="346"/>
        <end position="364"/>
    </location>
</feature>
<dbReference type="Gene3D" id="1.10.4160.10">
    <property type="entry name" value="Hydantoin permease"/>
    <property type="match status" value="1"/>
</dbReference>
<feature type="transmembrane region" description="Helical" evidence="6">
    <location>
        <begin position="234"/>
        <end position="261"/>
    </location>
</feature>
<evidence type="ECO:0000256" key="6">
    <source>
        <dbReference type="SAM" id="Phobius"/>
    </source>
</evidence>
<dbReference type="InterPro" id="IPR001248">
    <property type="entry name" value="Pur-cyt_permease"/>
</dbReference>
<dbReference type="InterPro" id="IPR030191">
    <property type="entry name" value="CodB"/>
</dbReference>
<feature type="transmembrane region" description="Helical" evidence="6">
    <location>
        <begin position="384"/>
        <end position="401"/>
    </location>
</feature>
<evidence type="ECO:0000313" key="7">
    <source>
        <dbReference type="EMBL" id="QED46633.1"/>
    </source>
</evidence>
<organism evidence="7 8">
    <name type="scientific">Cytobacillus dafuensis</name>
    <name type="common">Bacillus dafuensis</name>
    <dbReference type="NCBI Taxonomy" id="1742359"/>
    <lineage>
        <taxon>Bacteria</taxon>
        <taxon>Bacillati</taxon>
        <taxon>Bacillota</taxon>
        <taxon>Bacilli</taxon>
        <taxon>Bacillales</taxon>
        <taxon>Bacillaceae</taxon>
        <taxon>Cytobacillus</taxon>
    </lineage>
</organism>
<keyword evidence="4 6" id="KW-1133">Transmembrane helix</keyword>
<dbReference type="KEGG" id="bda:FSZ17_04720"/>
<protein>
    <submittedName>
        <fullName evidence="7">Cytosine permease</fullName>
    </submittedName>
</protein>
<dbReference type="GO" id="GO:0015209">
    <property type="term" value="F:cytosine transmembrane transporter activity"/>
    <property type="evidence" value="ECO:0007669"/>
    <property type="project" value="InterPro"/>
</dbReference>
<name>A0A5B8Z302_CYTDA</name>
<dbReference type="PANTHER" id="PTHR30569">
    <property type="entry name" value="CYTOSINE TRANSPORTER CODB"/>
    <property type="match status" value="1"/>
</dbReference>
<evidence type="ECO:0000256" key="1">
    <source>
        <dbReference type="ARBA" id="ARBA00004141"/>
    </source>
</evidence>
<feature type="transmembrane region" description="Helical" evidence="6">
    <location>
        <begin position="61"/>
        <end position="81"/>
    </location>
</feature>
<dbReference type="GO" id="GO:0005886">
    <property type="term" value="C:plasma membrane"/>
    <property type="evidence" value="ECO:0007669"/>
    <property type="project" value="TreeGrafter"/>
</dbReference>
<feature type="transmembrane region" description="Helical" evidence="6">
    <location>
        <begin position="160"/>
        <end position="181"/>
    </location>
</feature>
<keyword evidence="8" id="KW-1185">Reference proteome</keyword>
<comment type="similarity">
    <text evidence="2">Belongs to the purine-cytosine permease (2.A.39) family.</text>
</comment>
<gene>
    <name evidence="7" type="ORF">FSZ17_04720</name>
</gene>
<evidence type="ECO:0000256" key="3">
    <source>
        <dbReference type="ARBA" id="ARBA00022692"/>
    </source>
</evidence>
<dbReference type="Pfam" id="PF02133">
    <property type="entry name" value="Transp_cyt_pur"/>
    <property type="match status" value="1"/>
</dbReference>
<keyword evidence="5 6" id="KW-0472">Membrane</keyword>
<dbReference type="EMBL" id="CP042593">
    <property type="protein sequence ID" value="QED46633.1"/>
    <property type="molecule type" value="Genomic_DNA"/>
</dbReference>
<proteinExistence type="inferred from homology"/>
<accession>A0A5B8Z302</accession>
<dbReference type="PANTHER" id="PTHR30569:SF0">
    <property type="entry name" value="CYTOSINE PERMEASE"/>
    <property type="match status" value="1"/>
</dbReference>
<feature type="transmembrane region" description="Helical" evidence="6">
    <location>
        <begin position="407"/>
        <end position="425"/>
    </location>
</feature>
<dbReference type="RefSeq" id="WP_057776038.1">
    <property type="nucleotide sequence ID" value="NZ_CP042593.1"/>
</dbReference>
<evidence type="ECO:0000256" key="2">
    <source>
        <dbReference type="ARBA" id="ARBA00008974"/>
    </source>
</evidence>
<feature type="transmembrane region" description="Helical" evidence="6">
    <location>
        <begin position="33"/>
        <end position="55"/>
    </location>
</feature>
<feature type="transmembrane region" description="Helical" evidence="6">
    <location>
        <begin position="193"/>
        <end position="214"/>
    </location>
</feature>
<dbReference type="STRING" id="1742359.GCA_001439625_00984"/>
<feature type="transmembrane region" description="Helical" evidence="6">
    <location>
        <begin position="281"/>
        <end position="307"/>
    </location>
</feature>
<dbReference type="OrthoDB" id="9787279at2"/>
<feature type="transmembrane region" description="Helical" evidence="6">
    <location>
        <begin position="319"/>
        <end position="340"/>
    </location>
</feature>
<feature type="transmembrane region" description="Helical" evidence="6">
    <location>
        <begin position="132"/>
        <end position="153"/>
    </location>
</feature>
<evidence type="ECO:0000313" key="8">
    <source>
        <dbReference type="Proteomes" id="UP000321555"/>
    </source>
</evidence>
<comment type="subcellular location">
    <subcellularLocation>
        <location evidence="1">Membrane</location>
        <topology evidence="1">Multi-pass membrane protein</topology>
    </subcellularLocation>
</comment>